<keyword evidence="1" id="KW-0472">Membrane</keyword>
<reference evidence="2" key="2">
    <citation type="journal article" date="2022" name="Res Sq">
        <title>Comparative Genomics Reveals Insights into the Divergent Evolution of Astigmatic Mites and Household Pest Adaptations.</title>
        <authorList>
            <person name="Xiong Q."/>
            <person name="Wan A.T.-Y."/>
            <person name="Liu X.-Y."/>
            <person name="Fung C.S.-H."/>
            <person name="Xiao X."/>
            <person name="Malainual N."/>
            <person name="Hou J."/>
            <person name="Wang L."/>
            <person name="Wang M."/>
            <person name="Yang K."/>
            <person name="Cui Y."/>
            <person name="Leung E."/>
            <person name="Nong W."/>
            <person name="Shin S.-K."/>
            <person name="Au S."/>
            <person name="Jeong K.Y."/>
            <person name="Chew F.T."/>
            <person name="Hui J."/>
            <person name="Leung T.F."/>
            <person name="Tungtrongchitr A."/>
            <person name="Zhong N."/>
            <person name="Liu Z."/>
            <person name="Tsui S."/>
        </authorList>
    </citation>
    <scope>NUCLEOTIDE SEQUENCE</scope>
    <source>
        <strain evidence="2">Derf</strain>
        <tissue evidence="2">Whole organism</tissue>
    </source>
</reference>
<dbReference type="Proteomes" id="UP000790347">
    <property type="component" value="Unassembled WGS sequence"/>
</dbReference>
<dbReference type="AlphaFoldDB" id="A0A922HZP3"/>
<keyword evidence="1" id="KW-0812">Transmembrane</keyword>
<proteinExistence type="predicted"/>
<dbReference type="EMBL" id="ASGP02000003">
    <property type="protein sequence ID" value="KAH9517461.1"/>
    <property type="molecule type" value="Genomic_DNA"/>
</dbReference>
<keyword evidence="3" id="KW-1185">Reference proteome</keyword>
<organism evidence="2 3">
    <name type="scientific">Dermatophagoides farinae</name>
    <name type="common">American house dust mite</name>
    <dbReference type="NCBI Taxonomy" id="6954"/>
    <lineage>
        <taxon>Eukaryota</taxon>
        <taxon>Metazoa</taxon>
        <taxon>Ecdysozoa</taxon>
        <taxon>Arthropoda</taxon>
        <taxon>Chelicerata</taxon>
        <taxon>Arachnida</taxon>
        <taxon>Acari</taxon>
        <taxon>Acariformes</taxon>
        <taxon>Sarcoptiformes</taxon>
        <taxon>Astigmata</taxon>
        <taxon>Psoroptidia</taxon>
        <taxon>Analgoidea</taxon>
        <taxon>Pyroglyphidae</taxon>
        <taxon>Dermatophagoidinae</taxon>
        <taxon>Dermatophagoides</taxon>
    </lineage>
</organism>
<sequence>MNTLAMLMQALCIYLTNVFAMLLAMMINFHINIQPFDGRKSFESSKHFCKRQTKLQQPTTAANV</sequence>
<keyword evidence="1" id="KW-1133">Transmembrane helix</keyword>
<comment type="caution">
    <text evidence="2">The sequence shown here is derived from an EMBL/GenBank/DDBJ whole genome shotgun (WGS) entry which is preliminary data.</text>
</comment>
<feature type="transmembrane region" description="Helical" evidence="1">
    <location>
        <begin position="6"/>
        <end position="31"/>
    </location>
</feature>
<evidence type="ECO:0000313" key="3">
    <source>
        <dbReference type="Proteomes" id="UP000790347"/>
    </source>
</evidence>
<accession>A0A922HZP3</accession>
<protein>
    <submittedName>
        <fullName evidence="2">Uncharacterized protein</fullName>
    </submittedName>
</protein>
<evidence type="ECO:0000256" key="1">
    <source>
        <dbReference type="SAM" id="Phobius"/>
    </source>
</evidence>
<name>A0A922HZP3_DERFA</name>
<gene>
    <name evidence="2" type="ORF">DERF_008134</name>
</gene>
<evidence type="ECO:0000313" key="2">
    <source>
        <dbReference type="EMBL" id="KAH9517461.1"/>
    </source>
</evidence>
<reference evidence="2" key="1">
    <citation type="submission" date="2013-05" db="EMBL/GenBank/DDBJ databases">
        <authorList>
            <person name="Yim A.K.Y."/>
            <person name="Chan T.F."/>
            <person name="Ji K.M."/>
            <person name="Liu X.Y."/>
            <person name="Zhou J.W."/>
            <person name="Li R.Q."/>
            <person name="Yang K.Y."/>
            <person name="Li J."/>
            <person name="Li M."/>
            <person name="Law P.T.W."/>
            <person name="Wu Y.L."/>
            <person name="Cai Z.L."/>
            <person name="Qin H."/>
            <person name="Bao Y."/>
            <person name="Leung R.K.K."/>
            <person name="Ng P.K.S."/>
            <person name="Zou J."/>
            <person name="Zhong X.J."/>
            <person name="Ran P.X."/>
            <person name="Zhong N.S."/>
            <person name="Liu Z.G."/>
            <person name="Tsui S.K.W."/>
        </authorList>
    </citation>
    <scope>NUCLEOTIDE SEQUENCE</scope>
    <source>
        <strain evidence="2">Derf</strain>
        <tissue evidence="2">Whole organism</tissue>
    </source>
</reference>